<comment type="caution">
    <text evidence="2">The sequence shown here is derived from an EMBL/GenBank/DDBJ whole genome shotgun (WGS) entry which is preliminary data.</text>
</comment>
<feature type="signal peptide" evidence="1">
    <location>
        <begin position="1"/>
        <end position="21"/>
    </location>
</feature>
<keyword evidence="3" id="KW-1185">Reference proteome</keyword>
<name>A0A419W8V4_9BACT</name>
<reference evidence="2 3" key="1">
    <citation type="submission" date="2018-09" db="EMBL/GenBank/DDBJ databases">
        <title>Genomic Encyclopedia of Archaeal and Bacterial Type Strains, Phase II (KMG-II): from individual species to whole genera.</title>
        <authorList>
            <person name="Goeker M."/>
        </authorList>
    </citation>
    <scope>NUCLEOTIDE SEQUENCE [LARGE SCALE GENOMIC DNA]</scope>
    <source>
        <strain evidence="2 3">DSM 27148</strain>
    </source>
</reference>
<proteinExistence type="predicted"/>
<protein>
    <submittedName>
        <fullName evidence="2">Uncharacterized protein</fullName>
    </submittedName>
</protein>
<dbReference type="PROSITE" id="PS51257">
    <property type="entry name" value="PROKAR_LIPOPROTEIN"/>
    <property type="match status" value="1"/>
</dbReference>
<dbReference type="RefSeq" id="WP_120273169.1">
    <property type="nucleotide sequence ID" value="NZ_RAPN01000001.1"/>
</dbReference>
<organism evidence="2 3">
    <name type="scientific">Mangrovibacterium diazotrophicum</name>
    <dbReference type="NCBI Taxonomy" id="1261403"/>
    <lineage>
        <taxon>Bacteria</taxon>
        <taxon>Pseudomonadati</taxon>
        <taxon>Bacteroidota</taxon>
        <taxon>Bacteroidia</taxon>
        <taxon>Marinilabiliales</taxon>
        <taxon>Prolixibacteraceae</taxon>
        <taxon>Mangrovibacterium</taxon>
    </lineage>
</organism>
<evidence type="ECO:0000256" key="1">
    <source>
        <dbReference type="SAM" id="SignalP"/>
    </source>
</evidence>
<dbReference type="OrthoDB" id="1118808at2"/>
<keyword evidence="1" id="KW-0732">Signal</keyword>
<evidence type="ECO:0000313" key="2">
    <source>
        <dbReference type="EMBL" id="RKD91908.1"/>
    </source>
</evidence>
<accession>A0A419W8V4</accession>
<dbReference type="EMBL" id="RAPN01000001">
    <property type="protein sequence ID" value="RKD91908.1"/>
    <property type="molecule type" value="Genomic_DNA"/>
</dbReference>
<feature type="chain" id="PRO_5019084108" evidence="1">
    <location>
        <begin position="22"/>
        <end position="233"/>
    </location>
</feature>
<sequence length="233" mass="25036">MKRIFAQGLILALFAGFTACNDDDPAPYGAGELYVISKLEQPTVEGETPTVVYALHMEAVGQNEVATSVTVTGPGSASYTLDNTSGYFTKNTEYSSSVPLEGTYTFNYTFTSGAVATSQDVLSAEVLAPATITMITVSDDQVDVEWEEVEGADAMEIVLRNSEDEMVFRSTTASYGYLNGDETEYTISTSAGQWGDAPQDGETYTLEVRGLLGGTQSYYQAISIASEEIVWGE</sequence>
<gene>
    <name evidence="2" type="ORF">BC643_2277</name>
</gene>
<dbReference type="Proteomes" id="UP000283387">
    <property type="component" value="Unassembled WGS sequence"/>
</dbReference>
<dbReference type="AlphaFoldDB" id="A0A419W8V4"/>
<evidence type="ECO:0000313" key="3">
    <source>
        <dbReference type="Proteomes" id="UP000283387"/>
    </source>
</evidence>